<accession>A0A370L9A1</accession>
<proteinExistence type="predicted"/>
<dbReference type="AlphaFoldDB" id="A0A370L9A1"/>
<organism evidence="2 3">
    <name type="scientific">Bosea caraganae</name>
    <dbReference type="NCBI Taxonomy" id="2763117"/>
    <lineage>
        <taxon>Bacteria</taxon>
        <taxon>Pseudomonadati</taxon>
        <taxon>Pseudomonadota</taxon>
        <taxon>Alphaproteobacteria</taxon>
        <taxon>Hyphomicrobiales</taxon>
        <taxon>Boseaceae</taxon>
        <taxon>Bosea</taxon>
    </lineage>
</organism>
<keyword evidence="3" id="KW-1185">Reference proteome</keyword>
<sequence>MSIRTPQAPYAKPLPMQRGQDELPPFWELEDLIASGLDGDAALAVLALRRERRERSRTRSLPPDLSEPALPASVDDLSDIVF</sequence>
<dbReference type="RefSeq" id="WP_114828729.1">
    <property type="nucleotide sequence ID" value="NZ_QQTO01000001.1"/>
</dbReference>
<dbReference type="Proteomes" id="UP000255207">
    <property type="component" value="Unassembled WGS sequence"/>
</dbReference>
<evidence type="ECO:0000313" key="3">
    <source>
        <dbReference type="Proteomes" id="UP000255207"/>
    </source>
</evidence>
<reference evidence="3" key="1">
    <citation type="submission" date="2018-07" db="EMBL/GenBank/DDBJ databases">
        <authorList>
            <person name="Safronova V.I."/>
            <person name="Chirak E.R."/>
            <person name="Sazanova A.L."/>
        </authorList>
    </citation>
    <scope>NUCLEOTIDE SEQUENCE [LARGE SCALE GENOMIC DNA]</scope>
    <source>
        <strain evidence="3">RCAM04685</strain>
    </source>
</reference>
<evidence type="ECO:0000313" key="2">
    <source>
        <dbReference type="EMBL" id="RDJ26847.1"/>
    </source>
</evidence>
<evidence type="ECO:0000256" key="1">
    <source>
        <dbReference type="SAM" id="MobiDB-lite"/>
    </source>
</evidence>
<gene>
    <name evidence="2" type="ORF">DWE98_08340</name>
</gene>
<feature type="region of interest" description="Disordered" evidence="1">
    <location>
        <begin position="1"/>
        <end position="21"/>
    </location>
</feature>
<protein>
    <submittedName>
        <fullName evidence="2">Uncharacterized protein</fullName>
    </submittedName>
</protein>
<name>A0A370L9A1_9HYPH</name>
<dbReference type="EMBL" id="QQTP01000003">
    <property type="protein sequence ID" value="RDJ26847.1"/>
    <property type="molecule type" value="Genomic_DNA"/>
</dbReference>
<comment type="caution">
    <text evidence="2">The sequence shown here is derived from an EMBL/GenBank/DDBJ whole genome shotgun (WGS) entry which is preliminary data.</text>
</comment>